<organism evidence="1">
    <name type="scientific">Arundo donax</name>
    <name type="common">Giant reed</name>
    <name type="synonym">Donax arundinaceus</name>
    <dbReference type="NCBI Taxonomy" id="35708"/>
    <lineage>
        <taxon>Eukaryota</taxon>
        <taxon>Viridiplantae</taxon>
        <taxon>Streptophyta</taxon>
        <taxon>Embryophyta</taxon>
        <taxon>Tracheophyta</taxon>
        <taxon>Spermatophyta</taxon>
        <taxon>Magnoliopsida</taxon>
        <taxon>Liliopsida</taxon>
        <taxon>Poales</taxon>
        <taxon>Poaceae</taxon>
        <taxon>PACMAD clade</taxon>
        <taxon>Arundinoideae</taxon>
        <taxon>Arundineae</taxon>
        <taxon>Arundo</taxon>
    </lineage>
</organism>
<sequence length="81" mass="9268">MHHLQWQISLGFPLSCSTGNQNCEELPRFPCDALQLRQKDTFDLLQYVFGLQGDNIRTQLKCCTVISQCSVLAQLAHWDIT</sequence>
<protein>
    <submittedName>
        <fullName evidence="1">Uncharacterized protein</fullName>
    </submittedName>
</protein>
<name>A0A0A9BDT9_ARUDO</name>
<dbReference type="EMBL" id="GBRH01235806">
    <property type="protein sequence ID" value="JAD62089.1"/>
    <property type="molecule type" value="Transcribed_RNA"/>
</dbReference>
<proteinExistence type="predicted"/>
<reference evidence="1" key="1">
    <citation type="submission" date="2014-09" db="EMBL/GenBank/DDBJ databases">
        <authorList>
            <person name="Magalhaes I.L.F."/>
            <person name="Oliveira U."/>
            <person name="Santos F.R."/>
            <person name="Vidigal T.H.D.A."/>
            <person name="Brescovit A.D."/>
            <person name="Santos A.J."/>
        </authorList>
    </citation>
    <scope>NUCLEOTIDE SEQUENCE</scope>
    <source>
        <tissue evidence="1">Shoot tissue taken approximately 20 cm above the soil surface</tissue>
    </source>
</reference>
<accession>A0A0A9BDT9</accession>
<reference evidence="1" key="2">
    <citation type="journal article" date="2015" name="Data Brief">
        <title>Shoot transcriptome of the giant reed, Arundo donax.</title>
        <authorList>
            <person name="Barrero R.A."/>
            <person name="Guerrero F.D."/>
            <person name="Moolhuijzen P."/>
            <person name="Goolsby J.A."/>
            <person name="Tidwell J."/>
            <person name="Bellgard S.E."/>
            <person name="Bellgard M.I."/>
        </authorList>
    </citation>
    <scope>NUCLEOTIDE SEQUENCE</scope>
    <source>
        <tissue evidence="1">Shoot tissue taken approximately 20 cm above the soil surface</tissue>
    </source>
</reference>
<evidence type="ECO:0000313" key="1">
    <source>
        <dbReference type="EMBL" id="JAD62089.1"/>
    </source>
</evidence>
<dbReference type="AlphaFoldDB" id="A0A0A9BDT9"/>